<accession>A0A7T4EGW7</accession>
<feature type="compositionally biased region" description="Polar residues" evidence="1">
    <location>
        <begin position="532"/>
        <end position="542"/>
    </location>
</feature>
<dbReference type="EMBL" id="CP066007">
    <property type="protein sequence ID" value="QQB47134.1"/>
    <property type="molecule type" value="Genomic_DNA"/>
</dbReference>
<evidence type="ECO:0000256" key="1">
    <source>
        <dbReference type="SAM" id="MobiDB-lite"/>
    </source>
</evidence>
<feature type="region of interest" description="Disordered" evidence="1">
    <location>
        <begin position="703"/>
        <end position="723"/>
    </location>
</feature>
<dbReference type="GeneID" id="92761057"/>
<dbReference type="RefSeq" id="WP_198481468.1">
    <property type="nucleotide sequence ID" value="NZ_CP066007.1"/>
</dbReference>
<evidence type="ECO:0000313" key="3">
    <source>
        <dbReference type="Proteomes" id="UP000596145"/>
    </source>
</evidence>
<proteinExistence type="predicted"/>
<name>A0A7T4EGW7_9CORY</name>
<reference evidence="2 3" key="1">
    <citation type="submission" date="2020-12" db="EMBL/GenBank/DDBJ databases">
        <title>FDA dAtabase for Regulatory Grade micrObial Sequences (FDA-ARGOS): Supporting development and validation of Infectious Disease Dx tests.</title>
        <authorList>
            <person name="Sproer C."/>
            <person name="Gronow S."/>
            <person name="Severitt S."/>
            <person name="Schroder I."/>
            <person name="Tallon L."/>
            <person name="Sadzewicz L."/>
            <person name="Zhao X."/>
            <person name="Boylan J."/>
            <person name="Ott S."/>
            <person name="Bowen H."/>
            <person name="Vavikolanu K."/>
            <person name="Mehta A."/>
            <person name="Aluvathingal J."/>
            <person name="Nadendla S."/>
            <person name="Lowell S."/>
            <person name="Myers T."/>
            <person name="Yan Y."/>
            <person name="Sichtig H."/>
        </authorList>
    </citation>
    <scope>NUCLEOTIDE SEQUENCE [LARGE SCALE GENOMIC DNA]</scope>
    <source>
        <strain evidence="2 3">FDAARGOS_1053</strain>
    </source>
</reference>
<protein>
    <recommendedName>
        <fullName evidence="4">Rib/alpha/Esp surface antigen repeat-containing protein</fullName>
    </recommendedName>
</protein>
<feature type="compositionally biased region" description="Polar residues" evidence="1">
    <location>
        <begin position="632"/>
        <end position="642"/>
    </location>
</feature>
<dbReference type="AlphaFoldDB" id="A0A7T4EGW7"/>
<feature type="compositionally biased region" description="Basic and acidic residues" evidence="1">
    <location>
        <begin position="581"/>
        <end position="598"/>
    </location>
</feature>
<feature type="region of interest" description="Disordered" evidence="1">
    <location>
        <begin position="1"/>
        <end position="21"/>
    </location>
</feature>
<evidence type="ECO:0000313" key="2">
    <source>
        <dbReference type="EMBL" id="QQB47134.1"/>
    </source>
</evidence>
<evidence type="ECO:0008006" key="4">
    <source>
        <dbReference type="Google" id="ProtNLM"/>
    </source>
</evidence>
<feature type="region of interest" description="Disordered" evidence="1">
    <location>
        <begin position="512"/>
        <end position="552"/>
    </location>
</feature>
<gene>
    <name evidence="2" type="ORF">I6I10_04280</name>
</gene>
<sequence>MVAQAETALPTKFDPGVKTPKQVSSQGTEYYISDAEKAGAYESVNGNAYIDVTGWPSGLDAYDVPLEGKVVFAQWKDYAPVKDGNGRISPVYAATVKPDGSWAIHLPVWTDELGQEHNWEATAGQYLRVWIEDYDTEKYQLGFAEFLGQWTGAAYRQKATWKGLAARYAGPYNIALQERPQSWLTQPEDQWVKSTDVQTYGNTSGRIFRENEIGIATSGGVTTFKGTDVALPNEKIVGSYLRDELKTQLDKWKEANKGFKYDELVAEQKRAIEAWDADPANAGKPAIAETVWTTSDKDGNYKLQFKGIFNDTHELAKSPSDGVFIAGSDDLVTKGKKHVNTDYMYVYPALTVSDGSTSTSENGANMRTMGGAYFSDIASPGAMATIGTAGRSNPINVLFAVNNGFPKFDILDYNTTDKPAPAGTKVTAKTTSFKSEMPYRIEWYVDGKLVDKVQGTTNRYGNLEDHTFTVPEGTPDNTIVEARIYRTTEKEGSANFEAVDQFRVENPRVVPGTAVDEVPNDGTGKKLDDTVKNPTDGMSGTVTDKDGKPVEGATVTVDPKTGEITVSVPEGTKPGAGYKVQVKDKDGKNVGDPIDVKVTDASTTPAPSVVPGTAVDEVPNDGTGKKLDDTVKNPTDGMSGTVTDKDGKPVEGATVTVDPKTGEITVSVPEGTKPGAGYKVQVKDKDGKNVGDPIDVKVTDASTPAVVPGTNDTVPNDGQGKTIDGKITGPVDGLTGKVVDSNGKAVDGAKVVIDKNGKVTVTVPDGTKPGKYVVEITDKGGNKIGELPITVVDKGTAEGSIPGLTEDQAQVCVGASAASAIPLLLLTPIALGLAMDNPQVKELTAGFGKTLEDINTGIQKTLGIYNPALAHQFKVQVAPHLQNLALAAGFIASIGLLAGVAATQCTPNGGSSNGSTANK</sequence>
<organism evidence="2 3">
    <name type="scientific">Corynebacterium glucuronolyticum</name>
    <dbReference type="NCBI Taxonomy" id="39791"/>
    <lineage>
        <taxon>Bacteria</taxon>
        <taxon>Bacillati</taxon>
        <taxon>Actinomycetota</taxon>
        <taxon>Actinomycetes</taxon>
        <taxon>Mycobacteriales</taxon>
        <taxon>Corynebacteriaceae</taxon>
        <taxon>Corynebacterium</taxon>
    </lineage>
</organism>
<dbReference type="Proteomes" id="UP000596145">
    <property type="component" value="Chromosome"/>
</dbReference>
<feature type="region of interest" description="Disordered" evidence="1">
    <location>
        <begin position="564"/>
        <end position="652"/>
    </location>
</feature>